<dbReference type="KEGG" id="tng:GSTEN00000472G001"/>
<protein>
    <submittedName>
        <fullName evidence="2">(spotted green pufferfish) hypothetical protein</fullName>
    </submittedName>
</protein>
<reference evidence="2" key="1">
    <citation type="journal article" date="2004" name="Nature">
        <title>Genome duplication in the teleost fish Tetraodon nigroviridis reveals the early vertebrate proto-karyotype.</title>
        <authorList>
            <person name="Jaillon O."/>
            <person name="Aury J.-M."/>
            <person name="Brunet F."/>
            <person name="Petit J.-L."/>
            <person name="Stange-Thomann N."/>
            <person name="Mauceli E."/>
            <person name="Bouneau L."/>
            <person name="Fischer C."/>
            <person name="Ozouf-Costaz C."/>
            <person name="Bernot A."/>
            <person name="Nicaud S."/>
            <person name="Jaffe D."/>
            <person name="Fisher S."/>
            <person name="Lutfalla G."/>
            <person name="Dossat C."/>
            <person name="Segurens B."/>
            <person name="Dasilva C."/>
            <person name="Salanoubat M."/>
            <person name="Levy M."/>
            <person name="Boudet N."/>
            <person name="Castellano S."/>
            <person name="Anthouard V."/>
            <person name="Jubin C."/>
            <person name="Castelli V."/>
            <person name="Katinka M."/>
            <person name="Vacherie B."/>
            <person name="Biemont C."/>
            <person name="Skalli Z."/>
            <person name="Cattolico L."/>
            <person name="Poulain J."/>
            <person name="De Berardinis V."/>
            <person name="Cruaud C."/>
            <person name="Duprat S."/>
            <person name="Brottier P."/>
            <person name="Coutanceau J.-P."/>
            <person name="Gouzy J."/>
            <person name="Parra G."/>
            <person name="Lardier G."/>
            <person name="Chapple C."/>
            <person name="McKernan K.J."/>
            <person name="McEwan P."/>
            <person name="Bosak S."/>
            <person name="Kellis M."/>
            <person name="Volff J.-N."/>
            <person name="Guigo R."/>
            <person name="Zody M.C."/>
            <person name="Mesirov J."/>
            <person name="Lindblad-Toh K."/>
            <person name="Birren B."/>
            <person name="Nusbaum C."/>
            <person name="Kahn D."/>
            <person name="Robinson-Rechavi M."/>
            <person name="Laudet V."/>
            <person name="Schachter V."/>
            <person name="Quetier F."/>
            <person name="Saurin W."/>
            <person name="Scarpelli C."/>
            <person name="Wincker P."/>
            <person name="Lander E.S."/>
            <person name="Weissenbach J."/>
            <person name="Roest Crollius H."/>
        </authorList>
    </citation>
    <scope>NUCLEOTIDE SEQUENCE [LARGE SCALE GENOMIC DNA]</scope>
</reference>
<proteinExistence type="predicted"/>
<reference evidence="2" key="2">
    <citation type="submission" date="2004-02" db="EMBL/GenBank/DDBJ databases">
        <authorList>
            <consortium name="Genoscope"/>
            <consortium name="Whitehead Institute Centre for Genome Research"/>
        </authorList>
    </citation>
    <scope>NUCLEOTIDE SEQUENCE</scope>
</reference>
<evidence type="ECO:0000256" key="1">
    <source>
        <dbReference type="SAM" id="MobiDB-lite"/>
    </source>
</evidence>
<evidence type="ECO:0000313" key="2">
    <source>
        <dbReference type="EMBL" id="CAF87599.1"/>
    </source>
</evidence>
<dbReference type="AlphaFoldDB" id="Q4THN3"/>
<name>Q4THN3_TETNG</name>
<feature type="non-terminal residue" evidence="2">
    <location>
        <position position="1"/>
    </location>
</feature>
<feature type="compositionally biased region" description="Basic residues" evidence="1">
    <location>
        <begin position="50"/>
        <end position="60"/>
    </location>
</feature>
<sequence length="71" mass="8081">PRGAARVTGSPQGGQEGRRLWVFLQKQALFLEQLGPEKWSDSRLTPRLSLHHGHHGHHGYHAVTTRWQQPV</sequence>
<gene>
    <name evidence="2" type="ORF">GSTENG00000472001</name>
</gene>
<comment type="caution">
    <text evidence="2">The sequence shown here is derived from an EMBL/GenBank/DDBJ whole genome shotgun (WGS) entry which is preliminary data.</text>
</comment>
<organism evidence="2">
    <name type="scientific">Tetraodon nigroviridis</name>
    <name type="common">Spotted green pufferfish</name>
    <name type="synonym">Chelonodon nigroviridis</name>
    <dbReference type="NCBI Taxonomy" id="99883"/>
    <lineage>
        <taxon>Eukaryota</taxon>
        <taxon>Metazoa</taxon>
        <taxon>Chordata</taxon>
        <taxon>Craniata</taxon>
        <taxon>Vertebrata</taxon>
        <taxon>Euteleostomi</taxon>
        <taxon>Actinopterygii</taxon>
        <taxon>Neopterygii</taxon>
        <taxon>Teleostei</taxon>
        <taxon>Neoteleostei</taxon>
        <taxon>Acanthomorphata</taxon>
        <taxon>Eupercaria</taxon>
        <taxon>Tetraodontiformes</taxon>
        <taxon>Tetradontoidea</taxon>
        <taxon>Tetraodontidae</taxon>
        <taxon>Tetraodon</taxon>
    </lineage>
</organism>
<dbReference type="EMBL" id="CAAE01002815">
    <property type="protein sequence ID" value="CAF87599.1"/>
    <property type="molecule type" value="Genomic_DNA"/>
</dbReference>
<feature type="region of interest" description="Disordered" evidence="1">
    <location>
        <begin position="50"/>
        <end position="71"/>
    </location>
</feature>
<accession>Q4THN3</accession>